<dbReference type="EMBL" id="JBBPBM010000011">
    <property type="protein sequence ID" value="KAK8563942.1"/>
    <property type="molecule type" value="Genomic_DNA"/>
</dbReference>
<reference evidence="3 4" key="1">
    <citation type="journal article" date="2024" name="G3 (Bethesda)">
        <title>Genome assembly of Hibiscus sabdariffa L. provides insights into metabolisms of medicinal natural products.</title>
        <authorList>
            <person name="Kim T."/>
        </authorList>
    </citation>
    <scope>NUCLEOTIDE SEQUENCE [LARGE SCALE GENOMIC DNA]</scope>
    <source>
        <strain evidence="3">TK-2024</strain>
        <tissue evidence="3">Old leaves</tissue>
    </source>
</reference>
<feature type="region of interest" description="Disordered" evidence="1">
    <location>
        <begin position="64"/>
        <end position="88"/>
    </location>
</feature>
<keyword evidence="2" id="KW-0812">Transmembrane</keyword>
<protein>
    <submittedName>
        <fullName evidence="3">Uncharacterized protein</fullName>
    </submittedName>
</protein>
<sequence length="88" mass="9743">MAATPPPLLSSSMASPDDPRPLLLSHDRNFALHGEIMMLVFLLLFAAFLSFLLLLFYTRLSRGNASRQDSSSSDPVSPDKFGFVQRKS</sequence>
<keyword evidence="4" id="KW-1185">Reference proteome</keyword>
<evidence type="ECO:0000313" key="3">
    <source>
        <dbReference type="EMBL" id="KAK8563942.1"/>
    </source>
</evidence>
<feature type="compositionally biased region" description="Low complexity" evidence="1">
    <location>
        <begin position="69"/>
        <end position="79"/>
    </location>
</feature>
<evidence type="ECO:0000256" key="1">
    <source>
        <dbReference type="SAM" id="MobiDB-lite"/>
    </source>
</evidence>
<accession>A0ABR2ES34</accession>
<proteinExistence type="predicted"/>
<evidence type="ECO:0000313" key="4">
    <source>
        <dbReference type="Proteomes" id="UP001472677"/>
    </source>
</evidence>
<comment type="caution">
    <text evidence="3">The sequence shown here is derived from an EMBL/GenBank/DDBJ whole genome shotgun (WGS) entry which is preliminary data.</text>
</comment>
<feature type="transmembrane region" description="Helical" evidence="2">
    <location>
        <begin position="36"/>
        <end position="57"/>
    </location>
</feature>
<organism evidence="3 4">
    <name type="scientific">Hibiscus sabdariffa</name>
    <name type="common">roselle</name>
    <dbReference type="NCBI Taxonomy" id="183260"/>
    <lineage>
        <taxon>Eukaryota</taxon>
        <taxon>Viridiplantae</taxon>
        <taxon>Streptophyta</taxon>
        <taxon>Embryophyta</taxon>
        <taxon>Tracheophyta</taxon>
        <taxon>Spermatophyta</taxon>
        <taxon>Magnoliopsida</taxon>
        <taxon>eudicotyledons</taxon>
        <taxon>Gunneridae</taxon>
        <taxon>Pentapetalae</taxon>
        <taxon>rosids</taxon>
        <taxon>malvids</taxon>
        <taxon>Malvales</taxon>
        <taxon>Malvaceae</taxon>
        <taxon>Malvoideae</taxon>
        <taxon>Hibiscus</taxon>
    </lineage>
</organism>
<evidence type="ECO:0000256" key="2">
    <source>
        <dbReference type="SAM" id="Phobius"/>
    </source>
</evidence>
<name>A0ABR2ES34_9ROSI</name>
<keyword evidence="2" id="KW-1133">Transmembrane helix</keyword>
<dbReference type="Proteomes" id="UP001472677">
    <property type="component" value="Unassembled WGS sequence"/>
</dbReference>
<keyword evidence="2" id="KW-0472">Membrane</keyword>
<gene>
    <name evidence="3" type="ORF">V6N12_036077</name>
</gene>